<feature type="binding site" evidence="6">
    <location>
        <begin position="123"/>
        <end position="130"/>
    </location>
    <ligand>
        <name>ATP</name>
        <dbReference type="ChEBI" id="CHEBI:30616"/>
    </ligand>
</feature>
<dbReference type="SUPFAM" id="SSF57716">
    <property type="entry name" value="Glucocorticoid receptor-like (DNA-binding domain)"/>
    <property type="match status" value="1"/>
</dbReference>
<dbReference type="NCBIfam" id="TIGR00382">
    <property type="entry name" value="clpX"/>
    <property type="match status" value="1"/>
</dbReference>
<protein>
    <recommendedName>
        <fullName evidence="6">ATP-dependent Clp protease ATP-binding subunit ClpX</fullName>
    </recommendedName>
</protein>
<dbReference type="GO" id="GO:0140662">
    <property type="term" value="F:ATP-dependent protein folding chaperone"/>
    <property type="evidence" value="ECO:0007669"/>
    <property type="project" value="InterPro"/>
</dbReference>
<evidence type="ECO:0000256" key="1">
    <source>
        <dbReference type="ARBA" id="ARBA00022723"/>
    </source>
</evidence>
<comment type="caution">
    <text evidence="9">The sequence shown here is derived from an EMBL/GenBank/DDBJ whole genome shotgun (WGS) entry which is preliminary data.</text>
</comment>
<organism evidence="9">
    <name type="scientific">Acidobacterium capsulatum</name>
    <dbReference type="NCBI Taxonomy" id="33075"/>
    <lineage>
        <taxon>Bacteria</taxon>
        <taxon>Pseudomonadati</taxon>
        <taxon>Acidobacteriota</taxon>
        <taxon>Terriglobia</taxon>
        <taxon>Terriglobales</taxon>
        <taxon>Acidobacteriaceae</taxon>
        <taxon>Acidobacterium</taxon>
    </lineage>
</organism>
<keyword evidence="5 6" id="KW-0143">Chaperone</keyword>
<dbReference type="NCBIfam" id="NF003745">
    <property type="entry name" value="PRK05342.1"/>
    <property type="match status" value="1"/>
</dbReference>
<dbReference type="Gene3D" id="3.40.50.300">
    <property type="entry name" value="P-loop containing nucleotide triphosphate hydrolases"/>
    <property type="match status" value="1"/>
</dbReference>
<feature type="binding site" evidence="6 7">
    <location>
        <position position="42"/>
    </location>
    <ligand>
        <name>Zn(2+)</name>
        <dbReference type="ChEBI" id="CHEBI:29105"/>
    </ligand>
</feature>
<dbReference type="PROSITE" id="PS51902">
    <property type="entry name" value="CLPX_ZB"/>
    <property type="match status" value="1"/>
</dbReference>
<dbReference type="FunFam" id="1.10.8.60:FF:000002">
    <property type="entry name" value="ATP-dependent Clp protease ATP-binding subunit ClpX"/>
    <property type="match status" value="1"/>
</dbReference>
<dbReference type="InterPro" id="IPR038366">
    <property type="entry name" value="Znf_CppX_C4_sf"/>
</dbReference>
<keyword evidence="4 6" id="KW-0067">ATP-binding</keyword>
<feature type="domain" description="ClpX-type ZB" evidence="8">
    <location>
        <begin position="1"/>
        <end position="58"/>
    </location>
</feature>
<comment type="function">
    <text evidence="6">ATP-dependent specificity component of the Clp protease. It directs the protease to specific substrates. Can perform chaperone functions in the absence of ClpP.</text>
</comment>
<reference evidence="9" key="1">
    <citation type="journal article" date="2020" name="mSystems">
        <title>Genome- and Community-Level Interaction Insights into Carbon Utilization and Element Cycling Functions of Hydrothermarchaeota in Hydrothermal Sediment.</title>
        <authorList>
            <person name="Zhou Z."/>
            <person name="Liu Y."/>
            <person name="Xu W."/>
            <person name="Pan J."/>
            <person name="Luo Z.H."/>
            <person name="Li M."/>
        </authorList>
    </citation>
    <scope>NUCLEOTIDE SEQUENCE [LARGE SCALE GENOMIC DNA]</scope>
    <source>
        <strain evidence="9">SpSt-855</strain>
    </source>
</reference>
<dbReference type="Pfam" id="PF06689">
    <property type="entry name" value="zf-C4_ClpX"/>
    <property type="match status" value="1"/>
</dbReference>
<comment type="subunit">
    <text evidence="6">Component of the ClpX-ClpP complex. Forms a hexameric ring that, in the presence of ATP, binds to fourteen ClpP subunits assembled into a disk-like structure with a central cavity, resembling the structure of eukaryotic proteasomes.</text>
</comment>
<dbReference type="Pfam" id="PF07724">
    <property type="entry name" value="AAA_2"/>
    <property type="match status" value="1"/>
</dbReference>
<dbReference type="GO" id="GO:0008270">
    <property type="term" value="F:zinc ion binding"/>
    <property type="evidence" value="ECO:0007669"/>
    <property type="project" value="UniProtKB-UniRule"/>
</dbReference>
<feature type="binding site" evidence="6 7">
    <location>
        <position position="39"/>
    </location>
    <ligand>
        <name>Zn(2+)</name>
        <dbReference type="ChEBI" id="CHEBI:29105"/>
    </ligand>
</feature>
<dbReference type="PANTHER" id="PTHR48102">
    <property type="entry name" value="ATP-DEPENDENT CLP PROTEASE ATP-BINDING SUBUNIT CLPX-LIKE, MITOCHONDRIAL-RELATED"/>
    <property type="match status" value="1"/>
</dbReference>
<evidence type="ECO:0000313" key="9">
    <source>
        <dbReference type="EMBL" id="HGY94624.1"/>
    </source>
</evidence>
<dbReference type="GO" id="GO:0016887">
    <property type="term" value="F:ATP hydrolysis activity"/>
    <property type="evidence" value="ECO:0007669"/>
    <property type="project" value="InterPro"/>
</dbReference>
<dbReference type="SUPFAM" id="SSF52540">
    <property type="entry name" value="P-loop containing nucleoside triphosphate hydrolases"/>
    <property type="match status" value="1"/>
</dbReference>
<accession>A0A7V4XT12</accession>
<dbReference type="InterPro" id="IPR050052">
    <property type="entry name" value="ATP-dep_Clp_protease_ClpX"/>
</dbReference>
<dbReference type="GO" id="GO:0005524">
    <property type="term" value="F:ATP binding"/>
    <property type="evidence" value="ECO:0007669"/>
    <property type="project" value="UniProtKB-UniRule"/>
</dbReference>
<dbReference type="InterPro" id="IPR004487">
    <property type="entry name" value="Clp_protease_ATP-bd_su_ClpX"/>
</dbReference>
<dbReference type="GO" id="GO:0046983">
    <property type="term" value="F:protein dimerization activity"/>
    <property type="evidence" value="ECO:0007669"/>
    <property type="project" value="UniProtKB-UniRule"/>
</dbReference>
<dbReference type="SMART" id="SM00382">
    <property type="entry name" value="AAA"/>
    <property type="match status" value="1"/>
</dbReference>
<comment type="similarity">
    <text evidence="6 7">Belongs to the ClpX chaperone family.</text>
</comment>
<evidence type="ECO:0000256" key="2">
    <source>
        <dbReference type="ARBA" id="ARBA00022741"/>
    </source>
</evidence>
<evidence type="ECO:0000256" key="6">
    <source>
        <dbReference type="HAMAP-Rule" id="MF_00175"/>
    </source>
</evidence>
<evidence type="ECO:0000256" key="7">
    <source>
        <dbReference type="PROSITE-ProRule" id="PRU01250"/>
    </source>
</evidence>
<dbReference type="GO" id="GO:0051082">
    <property type="term" value="F:unfolded protein binding"/>
    <property type="evidence" value="ECO:0007669"/>
    <property type="project" value="UniProtKB-UniRule"/>
</dbReference>
<keyword evidence="9" id="KW-0645">Protease</keyword>
<dbReference type="GO" id="GO:0008233">
    <property type="term" value="F:peptidase activity"/>
    <property type="evidence" value="ECO:0007669"/>
    <property type="project" value="UniProtKB-KW"/>
</dbReference>
<evidence type="ECO:0000259" key="8">
    <source>
        <dbReference type="PROSITE" id="PS51902"/>
    </source>
</evidence>
<gene>
    <name evidence="6 9" type="primary">clpX</name>
    <name evidence="9" type="ORF">ENW50_08095</name>
</gene>
<dbReference type="InterPro" id="IPR027417">
    <property type="entry name" value="P-loop_NTPase"/>
</dbReference>
<dbReference type="SMART" id="SM00994">
    <property type="entry name" value="zf-C4_ClpX"/>
    <property type="match status" value="1"/>
</dbReference>
<dbReference type="HAMAP" id="MF_00175">
    <property type="entry name" value="ClpX"/>
    <property type="match status" value="1"/>
</dbReference>
<keyword evidence="3 6" id="KW-0862">Zinc</keyword>
<keyword evidence="9" id="KW-0378">Hydrolase</keyword>
<dbReference type="InterPro" id="IPR010603">
    <property type="entry name" value="Znf_CppX_C4"/>
</dbReference>
<dbReference type="AlphaFoldDB" id="A0A7V4XT12"/>
<evidence type="ECO:0000256" key="5">
    <source>
        <dbReference type="ARBA" id="ARBA00023186"/>
    </source>
</evidence>
<dbReference type="SMART" id="SM01086">
    <property type="entry name" value="ClpB_D2-small"/>
    <property type="match status" value="1"/>
</dbReference>
<dbReference type="Pfam" id="PF10431">
    <property type="entry name" value="ClpB_D2-small"/>
    <property type="match status" value="1"/>
</dbReference>
<dbReference type="GO" id="GO:0051603">
    <property type="term" value="P:proteolysis involved in protein catabolic process"/>
    <property type="evidence" value="ECO:0007669"/>
    <property type="project" value="TreeGrafter"/>
</dbReference>
<name>A0A7V4XT12_9BACT</name>
<dbReference type="GO" id="GO:0009376">
    <property type="term" value="C:HslUV protease complex"/>
    <property type="evidence" value="ECO:0007669"/>
    <property type="project" value="TreeGrafter"/>
</dbReference>
<evidence type="ECO:0000256" key="3">
    <source>
        <dbReference type="ARBA" id="ARBA00022833"/>
    </source>
</evidence>
<keyword evidence="2 6" id="KW-0547">Nucleotide-binding</keyword>
<dbReference type="GO" id="GO:0051301">
    <property type="term" value="P:cell division"/>
    <property type="evidence" value="ECO:0007669"/>
    <property type="project" value="TreeGrafter"/>
</dbReference>
<sequence>MKTRTGSDDSLRCSFCHKSQDAVAKLISSPSDYPRAYICDECVAVCNSILEDDRAETPAGAAPTQLPKPLEVKAFLDEYVIGQEQTKKKLAVAVYNHYKRIQMNRTRGNDVELAKSNILLVGPTGSGKTLLAHTLAKMLDVPFAIVDATTLTEAGYVGEDVENIILKLLQAADGDVARAQTGIIYIDEIDKIGRKDENPSITRDVSGEGVQQALLKILEGTVANVPPQGGRKHPHQEFTPVDTTNILFICGGAFVGLERVVGRRVGKKALGFKAIAEKDQQESGQTTRTQRDTELLRMAEPQDLIRYGLIPEFVGRLPVIGILDELDEAALVEILTKPRNAILKQYQKLFEFEGVNLVFSEEAAHAIALEALDRKVGARGLRMILEELMLDLMYHLPSNKRVSNLVIDAEMVKKRDLSLSLLDKAG</sequence>
<dbReference type="Gene3D" id="6.20.220.10">
    <property type="entry name" value="ClpX chaperone, C4-type zinc finger domain"/>
    <property type="match status" value="1"/>
</dbReference>
<dbReference type="EMBL" id="DTKL01000050">
    <property type="protein sequence ID" value="HGY94624.1"/>
    <property type="molecule type" value="Genomic_DNA"/>
</dbReference>
<dbReference type="Gene3D" id="1.10.8.60">
    <property type="match status" value="1"/>
</dbReference>
<feature type="binding site" evidence="6 7">
    <location>
        <position position="16"/>
    </location>
    <ligand>
        <name>Zn(2+)</name>
        <dbReference type="ChEBI" id="CHEBI:29105"/>
    </ligand>
</feature>
<dbReference type="CDD" id="cd19497">
    <property type="entry name" value="RecA-like_ClpX"/>
    <property type="match status" value="1"/>
</dbReference>
<dbReference type="InterPro" id="IPR003593">
    <property type="entry name" value="AAA+_ATPase"/>
</dbReference>
<dbReference type="FunFam" id="3.40.50.300:FF:000005">
    <property type="entry name" value="ATP-dependent Clp protease ATP-binding subunit ClpX"/>
    <property type="match status" value="1"/>
</dbReference>
<dbReference type="InterPro" id="IPR046425">
    <property type="entry name" value="ClpX_bact"/>
</dbReference>
<dbReference type="InterPro" id="IPR019489">
    <property type="entry name" value="Clp_ATPase_C"/>
</dbReference>
<proteinExistence type="inferred from homology"/>
<dbReference type="InterPro" id="IPR003959">
    <property type="entry name" value="ATPase_AAA_core"/>
</dbReference>
<feature type="binding site" evidence="6 7">
    <location>
        <position position="13"/>
    </location>
    <ligand>
        <name>Zn(2+)</name>
        <dbReference type="ChEBI" id="CHEBI:29105"/>
    </ligand>
</feature>
<dbReference type="PANTHER" id="PTHR48102:SF7">
    <property type="entry name" value="ATP-DEPENDENT CLP PROTEASE ATP-BINDING SUBUNIT CLPX-LIKE, MITOCHONDRIAL"/>
    <property type="match status" value="1"/>
</dbReference>
<dbReference type="InterPro" id="IPR059188">
    <property type="entry name" value="Znf_CLPX-like"/>
</dbReference>
<keyword evidence="1 6" id="KW-0479">Metal-binding</keyword>
<evidence type="ECO:0000256" key="4">
    <source>
        <dbReference type="ARBA" id="ARBA00022840"/>
    </source>
</evidence>